<proteinExistence type="inferred from homology"/>
<dbReference type="PANTHER" id="PTHR47053">
    <property type="entry name" value="MUREIN DD-ENDOPEPTIDASE MEPH-RELATED"/>
    <property type="match status" value="1"/>
</dbReference>
<evidence type="ECO:0000256" key="1">
    <source>
        <dbReference type="ARBA" id="ARBA00007074"/>
    </source>
</evidence>
<comment type="similarity">
    <text evidence="1">Belongs to the peptidase C40 family.</text>
</comment>
<dbReference type="Gene3D" id="3.90.1720.10">
    <property type="entry name" value="endopeptidase domain like (from Nostoc punctiforme)"/>
    <property type="match status" value="1"/>
</dbReference>
<organism evidence="7 8">
    <name type="scientific">Apibacter adventoris</name>
    <dbReference type="NCBI Taxonomy" id="1679466"/>
    <lineage>
        <taxon>Bacteria</taxon>
        <taxon>Pseudomonadati</taxon>
        <taxon>Bacteroidota</taxon>
        <taxon>Flavobacteriia</taxon>
        <taxon>Flavobacteriales</taxon>
        <taxon>Weeksellaceae</taxon>
        <taxon>Apibacter</taxon>
    </lineage>
</organism>
<keyword evidence="8" id="KW-1185">Reference proteome</keyword>
<dbReference type="PANTHER" id="PTHR47053:SF1">
    <property type="entry name" value="MUREIN DD-ENDOPEPTIDASE MEPH-RELATED"/>
    <property type="match status" value="1"/>
</dbReference>
<evidence type="ECO:0000256" key="5">
    <source>
        <dbReference type="SAM" id="SignalP"/>
    </source>
</evidence>
<dbReference type="Proteomes" id="UP000238042">
    <property type="component" value="Unassembled WGS sequence"/>
</dbReference>
<reference evidence="7 8" key="1">
    <citation type="submission" date="2018-02" db="EMBL/GenBank/DDBJ databases">
        <title>Genome sequences of Apibacter spp., gut symbionts of Asian honey bees.</title>
        <authorList>
            <person name="Kwong W.K."/>
            <person name="Steele M.I."/>
            <person name="Moran N.A."/>
        </authorList>
    </citation>
    <scope>NUCLEOTIDE SEQUENCE [LARGE SCALE GENOMIC DNA]</scope>
    <source>
        <strain evidence="8">wkB301</strain>
    </source>
</reference>
<dbReference type="PROSITE" id="PS51935">
    <property type="entry name" value="NLPC_P60"/>
    <property type="match status" value="1"/>
</dbReference>
<evidence type="ECO:0000256" key="3">
    <source>
        <dbReference type="ARBA" id="ARBA00022801"/>
    </source>
</evidence>
<sequence>MKAFLKLFFLILITSLTTTSCVSNYIASNNNYKYPSTSKLLLANNSKGPNTTKTETKKLVTDNSLLNDNSVSENINFYAEKAFSKEAYKLITEAKTYLGTPYLYGGTTRRGIDCSSFVQQVFNASNISLPRTSALQSEVGVRVAKEELKKGDLIFFSHTPKSRVSHVGIVESVSPTGEIFFIHASSSQGVTITSLETEYWKKRFKRAMRILNAEEKQEEPNPLQDDIKLVKVTF</sequence>
<dbReference type="GO" id="GO:0008234">
    <property type="term" value="F:cysteine-type peptidase activity"/>
    <property type="evidence" value="ECO:0007669"/>
    <property type="project" value="UniProtKB-KW"/>
</dbReference>
<dbReference type="PROSITE" id="PS51257">
    <property type="entry name" value="PROKAR_LIPOPROTEIN"/>
    <property type="match status" value="1"/>
</dbReference>
<accession>A0A2S8A9Q3</accession>
<feature type="chain" id="PRO_5015739448" evidence="5">
    <location>
        <begin position="21"/>
        <end position="234"/>
    </location>
</feature>
<evidence type="ECO:0000256" key="2">
    <source>
        <dbReference type="ARBA" id="ARBA00022670"/>
    </source>
</evidence>
<comment type="caution">
    <text evidence="7">The sequence shown here is derived from an EMBL/GenBank/DDBJ whole genome shotgun (WGS) entry which is preliminary data.</text>
</comment>
<protein>
    <submittedName>
        <fullName evidence="7">Hydrolase Nlp/P60</fullName>
    </submittedName>
</protein>
<dbReference type="EMBL" id="PSZM01000041">
    <property type="protein sequence ID" value="PQL91292.1"/>
    <property type="molecule type" value="Genomic_DNA"/>
</dbReference>
<dbReference type="GO" id="GO:0006508">
    <property type="term" value="P:proteolysis"/>
    <property type="evidence" value="ECO:0007669"/>
    <property type="project" value="UniProtKB-KW"/>
</dbReference>
<evidence type="ECO:0000313" key="8">
    <source>
        <dbReference type="Proteomes" id="UP000238042"/>
    </source>
</evidence>
<name>A0A2S8A9Q3_9FLAO</name>
<keyword evidence="5" id="KW-0732">Signal</keyword>
<dbReference type="InterPro" id="IPR038765">
    <property type="entry name" value="Papain-like_cys_pep_sf"/>
</dbReference>
<gene>
    <name evidence="7" type="ORF">C4S77_08515</name>
</gene>
<dbReference type="SUPFAM" id="SSF54001">
    <property type="entry name" value="Cysteine proteinases"/>
    <property type="match status" value="1"/>
</dbReference>
<dbReference type="RefSeq" id="WP_105247182.1">
    <property type="nucleotide sequence ID" value="NZ_PSZM01000041.1"/>
</dbReference>
<keyword evidence="2" id="KW-0645">Protease</keyword>
<dbReference type="Pfam" id="PF00877">
    <property type="entry name" value="NLPC_P60"/>
    <property type="match status" value="1"/>
</dbReference>
<dbReference type="OrthoDB" id="9807055at2"/>
<feature type="signal peptide" evidence="5">
    <location>
        <begin position="1"/>
        <end position="20"/>
    </location>
</feature>
<feature type="domain" description="NlpC/P60" evidence="6">
    <location>
        <begin position="84"/>
        <end position="211"/>
    </location>
</feature>
<dbReference type="InterPro" id="IPR000064">
    <property type="entry name" value="NLP_P60_dom"/>
</dbReference>
<dbReference type="AlphaFoldDB" id="A0A2S8A9Q3"/>
<evidence type="ECO:0000313" key="7">
    <source>
        <dbReference type="EMBL" id="PQL91292.1"/>
    </source>
</evidence>
<evidence type="ECO:0000259" key="6">
    <source>
        <dbReference type="PROSITE" id="PS51935"/>
    </source>
</evidence>
<keyword evidence="3 7" id="KW-0378">Hydrolase</keyword>
<keyword evidence="4" id="KW-0788">Thiol protease</keyword>
<dbReference type="InterPro" id="IPR051202">
    <property type="entry name" value="Peptidase_C40"/>
</dbReference>
<evidence type="ECO:0000256" key="4">
    <source>
        <dbReference type="ARBA" id="ARBA00022807"/>
    </source>
</evidence>